<dbReference type="Gene3D" id="1.20.120.530">
    <property type="entry name" value="GntR ligand-binding domain-like"/>
    <property type="match status" value="1"/>
</dbReference>
<dbReference type="Gene3D" id="1.10.10.10">
    <property type="entry name" value="Winged helix-like DNA-binding domain superfamily/Winged helix DNA-binding domain"/>
    <property type="match status" value="1"/>
</dbReference>
<feature type="domain" description="HTH gntR-type" evidence="4">
    <location>
        <begin position="7"/>
        <end position="74"/>
    </location>
</feature>
<reference evidence="6" key="1">
    <citation type="journal article" date="2019" name="Int. J. Syst. Evol. Microbiol.">
        <title>The Global Catalogue of Microorganisms (GCM) 10K type strain sequencing project: providing services to taxonomists for standard genome sequencing and annotation.</title>
        <authorList>
            <consortium name="The Broad Institute Genomics Platform"/>
            <consortium name="The Broad Institute Genome Sequencing Center for Infectious Disease"/>
            <person name="Wu L."/>
            <person name="Ma J."/>
        </authorList>
    </citation>
    <scope>NUCLEOTIDE SEQUENCE [LARGE SCALE GENOMIC DNA]</scope>
    <source>
        <strain evidence="6">KCTC 62102</strain>
    </source>
</reference>
<dbReference type="SUPFAM" id="SSF46785">
    <property type="entry name" value="Winged helix' DNA-binding domain"/>
    <property type="match status" value="1"/>
</dbReference>
<dbReference type="InterPro" id="IPR000524">
    <property type="entry name" value="Tscrpt_reg_HTH_GntR"/>
</dbReference>
<dbReference type="Pfam" id="PF00392">
    <property type="entry name" value="GntR"/>
    <property type="match status" value="1"/>
</dbReference>
<dbReference type="SUPFAM" id="SSF48008">
    <property type="entry name" value="GntR ligand-binding domain-like"/>
    <property type="match status" value="1"/>
</dbReference>
<accession>A0ABV7E220</accession>
<dbReference type="Proteomes" id="UP001595445">
    <property type="component" value="Unassembled WGS sequence"/>
</dbReference>
<dbReference type="PANTHER" id="PTHR43537:SF39">
    <property type="entry name" value="HTH-TYPE TRANSCRIPTIONAL REGULATOR MCBR"/>
    <property type="match status" value="1"/>
</dbReference>
<gene>
    <name evidence="5" type="ORF">ACFOD6_21605</name>
</gene>
<name>A0ABV7E220_9RHOB</name>
<dbReference type="Pfam" id="PF07729">
    <property type="entry name" value="FCD"/>
    <property type="match status" value="1"/>
</dbReference>
<evidence type="ECO:0000313" key="6">
    <source>
        <dbReference type="Proteomes" id="UP001595445"/>
    </source>
</evidence>
<dbReference type="SMART" id="SM00345">
    <property type="entry name" value="HTH_GNTR"/>
    <property type="match status" value="1"/>
</dbReference>
<evidence type="ECO:0000256" key="2">
    <source>
        <dbReference type="ARBA" id="ARBA00023125"/>
    </source>
</evidence>
<evidence type="ECO:0000256" key="3">
    <source>
        <dbReference type="ARBA" id="ARBA00023163"/>
    </source>
</evidence>
<evidence type="ECO:0000313" key="5">
    <source>
        <dbReference type="EMBL" id="MFC3088645.1"/>
    </source>
</evidence>
<organism evidence="5 6">
    <name type="scientific">Tabrizicola soli</name>
    <dbReference type="NCBI Taxonomy" id="2185115"/>
    <lineage>
        <taxon>Bacteria</taxon>
        <taxon>Pseudomonadati</taxon>
        <taxon>Pseudomonadota</taxon>
        <taxon>Alphaproteobacteria</taxon>
        <taxon>Rhodobacterales</taxon>
        <taxon>Paracoccaceae</taxon>
        <taxon>Tabrizicola</taxon>
    </lineage>
</organism>
<dbReference type="SMART" id="SM00895">
    <property type="entry name" value="FCD"/>
    <property type="match status" value="1"/>
</dbReference>
<dbReference type="InterPro" id="IPR011711">
    <property type="entry name" value="GntR_C"/>
</dbReference>
<protein>
    <submittedName>
        <fullName evidence="5">GntR family transcriptional regulator</fullName>
    </submittedName>
</protein>
<keyword evidence="6" id="KW-1185">Reference proteome</keyword>
<dbReference type="PROSITE" id="PS50949">
    <property type="entry name" value="HTH_GNTR"/>
    <property type="match status" value="1"/>
</dbReference>
<keyword evidence="3" id="KW-0804">Transcription</keyword>
<sequence>MTKIEYQPLNDRAYQEILTGLTNGIFAPMQPLVIRTLAENYGISATPIREALQRLVAERLLVVLPNRSIVVPQMTREKFAQLLPVRVALEGMATELAVPRLVPDDIAQLRGILDRIAATAKTFDARAYLQLNREFHFRIYEKSGNEELLHVIQGLWLKVGPVFTGLFDSDHFRQHANDEHVHIVAALERGDAAAARACMERDLTLAARSLMPRLASAAP</sequence>
<keyword evidence="2" id="KW-0238">DNA-binding</keyword>
<dbReference type="InterPro" id="IPR008920">
    <property type="entry name" value="TF_FadR/GntR_C"/>
</dbReference>
<comment type="caution">
    <text evidence="5">The sequence shown here is derived from an EMBL/GenBank/DDBJ whole genome shotgun (WGS) entry which is preliminary data.</text>
</comment>
<keyword evidence="1" id="KW-0805">Transcription regulation</keyword>
<dbReference type="PANTHER" id="PTHR43537">
    <property type="entry name" value="TRANSCRIPTIONAL REGULATOR, GNTR FAMILY"/>
    <property type="match status" value="1"/>
</dbReference>
<dbReference type="InterPro" id="IPR036390">
    <property type="entry name" value="WH_DNA-bd_sf"/>
</dbReference>
<dbReference type="EMBL" id="JBHRSM010000054">
    <property type="protein sequence ID" value="MFC3088645.1"/>
    <property type="molecule type" value="Genomic_DNA"/>
</dbReference>
<evidence type="ECO:0000259" key="4">
    <source>
        <dbReference type="PROSITE" id="PS50949"/>
    </source>
</evidence>
<evidence type="ECO:0000256" key="1">
    <source>
        <dbReference type="ARBA" id="ARBA00023015"/>
    </source>
</evidence>
<dbReference type="InterPro" id="IPR036388">
    <property type="entry name" value="WH-like_DNA-bd_sf"/>
</dbReference>
<proteinExistence type="predicted"/>
<dbReference type="RefSeq" id="WP_197643844.1">
    <property type="nucleotide sequence ID" value="NZ_JAEACP010000010.1"/>
</dbReference>